<dbReference type="EMBL" id="PDCK01000045">
    <property type="protein sequence ID" value="PRQ19212.1"/>
    <property type="molecule type" value="Genomic_DNA"/>
</dbReference>
<dbReference type="AlphaFoldDB" id="A0A2P6PBC4"/>
<gene>
    <name evidence="1" type="ORF">RchiOBHm_Chr7g0214741</name>
</gene>
<protein>
    <submittedName>
        <fullName evidence="1">Uncharacterized protein</fullName>
    </submittedName>
</protein>
<dbReference type="Proteomes" id="UP000238479">
    <property type="component" value="Chromosome 7"/>
</dbReference>
<name>A0A2P6PBC4_ROSCH</name>
<proteinExistence type="predicted"/>
<evidence type="ECO:0000313" key="2">
    <source>
        <dbReference type="Proteomes" id="UP000238479"/>
    </source>
</evidence>
<dbReference type="Gramene" id="PRQ19212">
    <property type="protein sequence ID" value="PRQ19212"/>
    <property type="gene ID" value="RchiOBHm_Chr7g0214741"/>
</dbReference>
<keyword evidence="2" id="KW-1185">Reference proteome</keyword>
<sequence length="174" mass="20040">MPTKEPININGYERLRVLLYGKTLAAQDLCGELHNVGLPRRALRLLPSHRSQWLVCLPTSRMALTIIKSQVSSLSWRPAESGVWNCVDPSLLEFRLRCSCDWSDMGFGCVWLQQVDLVYFIFDFSIVVFLWKSFGMVPPFPCNFFFFNKFRILDRETDSGLLEVVTLSLGIIDR</sequence>
<accession>A0A2P6PBC4</accession>
<evidence type="ECO:0000313" key="1">
    <source>
        <dbReference type="EMBL" id="PRQ19212.1"/>
    </source>
</evidence>
<organism evidence="1 2">
    <name type="scientific">Rosa chinensis</name>
    <name type="common">China rose</name>
    <dbReference type="NCBI Taxonomy" id="74649"/>
    <lineage>
        <taxon>Eukaryota</taxon>
        <taxon>Viridiplantae</taxon>
        <taxon>Streptophyta</taxon>
        <taxon>Embryophyta</taxon>
        <taxon>Tracheophyta</taxon>
        <taxon>Spermatophyta</taxon>
        <taxon>Magnoliopsida</taxon>
        <taxon>eudicotyledons</taxon>
        <taxon>Gunneridae</taxon>
        <taxon>Pentapetalae</taxon>
        <taxon>rosids</taxon>
        <taxon>fabids</taxon>
        <taxon>Rosales</taxon>
        <taxon>Rosaceae</taxon>
        <taxon>Rosoideae</taxon>
        <taxon>Rosoideae incertae sedis</taxon>
        <taxon>Rosa</taxon>
    </lineage>
</organism>
<comment type="caution">
    <text evidence="1">The sequence shown here is derived from an EMBL/GenBank/DDBJ whole genome shotgun (WGS) entry which is preliminary data.</text>
</comment>
<reference evidence="1 2" key="1">
    <citation type="journal article" date="2018" name="Nat. Genet.">
        <title>The Rosa genome provides new insights in the design of modern roses.</title>
        <authorList>
            <person name="Bendahmane M."/>
        </authorList>
    </citation>
    <scope>NUCLEOTIDE SEQUENCE [LARGE SCALE GENOMIC DNA]</scope>
    <source>
        <strain evidence="2">cv. Old Blush</strain>
    </source>
</reference>